<gene>
    <name evidence="2" type="ORF">C4544_04855</name>
</gene>
<evidence type="ECO:0000313" key="3">
    <source>
        <dbReference type="Proteomes" id="UP000285655"/>
    </source>
</evidence>
<dbReference type="InterPro" id="IPR036291">
    <property type="entry name" value="NAD(P)-bd_dom_sf"/>
</dbReference>
<evidence type="ECO:0000313" key="2">
    <source>
        <dbReference type="EMBL" id="RJO60643.1"/>
    </source>
</evidence>
<dbReference type="EMBL" id="QZJW01000043">
    <property type="protein sequence ID" value="RJO60643.1"/>
    <property type="molecule type" value="Genomic_DNA"/>
</dbReference>
<organism evidence="2 3">
    <name type="scientific">candidate division WS5 bacterium</name>
    <dbReference type="NCBI Taxonomy" id="2093353"/>
    <lineage>
        <taxon>Bacteria</taxon>
        <taxon>candidate division WS5</taxon>
    </lineage>
</organism>
<protein>
    <submittedName>
        <fullName evidence="2">NAD-dependent epimerase/dehydratase family protein</fullName>
    </submittedName>
</protein>
<proteinExistence type="predicted"/>
<comment type="caution">
    <text evidence="2">The sequence shown here is derived from an EMBL/GenBank/DDBJ whole genome shotgun (WGS) entry which is preliminary data.</text>
</comment>
<reference evidence="2 3" key="1">
    <citation type="journal article" date="2017" name="ISME J.">
        <title>Energy and carbon metabolisms in a deep terrestrial subsurface fluid microbial community.</title>
        <authorList>
            <person name="Momper L."/>
            <person name="Jungbluth S.P."/>
            <person name="Lee M.D."/>
            <person name="Amend J.P."/>
        </authorList>
    </citation>
    <scope>NUCLEOTIDE SEQUENCE [LARGE SCALE GENOMIC DNA]</scope>
    <source>
        <strain evidence="2">SURF_29</strain>
    </source>
</reference>
<dbReference type="PANTHER" id="PTHR43242:SF1">
    <property type="entry name" value="NAD(P)-BINDING ROSSMANN-FOLD SUPERFAMILY PROTEIN"/>
    <property type="match status" value="1"/>
</dbReference>
<dbReference type="InterPro" id="IPR001509">
    <property type="entry name" value="Epimerase_deHydtase"/>
</dbReference>
<evidence type="ECO:0000259" key="1">
    <source>
        <dbReference type="Pfam" id="PF01370"/>
    </source>
</evidence>
<dbReference type="Gene3D" id="3.40.50.720">
    <property type="entry name" value="NAD(P)-binding Rossmann-like Domain"/>
    <property type="match status" value="1"/>
</dbReference>
<feature type="domain" description="NAD-dependent epimerase/dehydratase" evidence="1">
    <location>
        <begin position="7"/>
        <end position="217"/>
    </location>
</feature>
<dbReference type="Pfam" id="PF01370">
    <property type="entry name" value="Epimerase"/>
    <property type="match status" value="1"/>
</dbReference>
<accession>A0A419DC32</accession>
<name>A0A419DC32_9BACT</name>
<dbReference type="AlphaFoldDB" id="A0A419DC32"/>
<dbReference type="SUPFAM" id="SSF51735">
    <property type="entry name" value="NAD(P)-binding Rossmann-fold domains"/>
    <property type="match status" value="1"/>
</dbReference>
<dbReference type="Proteomes" id="UP000285655">
    <property type="component" value="Unassembled WGS sequence"/>
</dbReference>
<dbReference type="PANTHER" id="PTHR43242">
    <property type="entry name" value="NAD(P)-BINDING ROSSMANN-FOLD SUPERFAMILY PROTEIN"/>
    <property type="match status" value="1"/>
</dbReference>
<sequence length="286" mass="32658">MLGTSKIIVIGKNGYIAQRVADSKLGIDYKLIYTSTRPGPQDLLLNLENPETFNYEEIGGNDLIVLLAAISSPDACKNEYELTYKINVAGTIKFIENILKRGAKVLFFSSDTVYGNCEEECNENTKLNPVGEYAEMKLDVENRFRGETNLKIFRLSYVFSKQDKFMTYLADCAKNSKPAEIFHPFYRSVVYIADVVDSIFYLAKEWRNFDNQVFNICGDALLSRKDMAELYKAIVDKNLITNVVNPGNEFFKARPEIINMKSLYIERLLGRKPLEIGQSMMLEFSE</sequence>